<comment type="caution">
    <text evidence="2">The sequence shown here is derived from an EMBL/GenBank/DDBJ whole genome shotgun (WGS) entry which is preliminary data.</text>
</comment>
<gene>
    <name evidence="2" type="ORF">PCANC_21683</name>
</gene>
<dbReference type="AlphaFoldDB" id="A0A2N5UJC5"/>
<keyword evidence="3" id="KW-1185">Reference proteome</keyword>
<name>A0A2N5UJC5_9BASI</name>
<dbReference type="EMBL" id="PGCJ01000216">
    <property type="protein sequence ID" value="PLW37835.1"/>
    <property type="molecule type" value="Genomic_DNA"/>
</dbReference>
<evidence type="ECO:0000256" key="1">
    <source>
        <dbReference type="SAM" id="MobiDB-lite"/>
    </source>
</evidence>
<proteinExistence type="predicted"/>
<feature type="region of interest" description="Disordered" evidence="1">
    <location>
        <begin position="183"/>
        <end position="278"/>
    </location>
</feature>
<sequence length="295" mass="31989">MLNFSSAIAYNNPITGEEKNLKMKLSGYGSAATGLQEDKMYIVSGRLVVSKRCTTVVLYYDSKLNVLISDSETFTTSLANKTACWGFGIIVLRSKVTKPGATSNVLMVTLRHTDYDNANKVSVDFDVRYRILGHRNLGKAFGLFQVGSEVVITGYISGFEDKGSRVWIVTALSLSVASGHKTNFPAANQGDSSGPSKVCRRPGFIELPDDDEETPTASTSTSQHAGRNNNIDKGEGTSTQVGQSETPDDNPDFIPEEGEIAEPNALQGFPDTFPKKRTQKTILADAKKRMKQTGA</sequence>
<evidence type="ECO:0000313" key="3">
    <source>
        <dbReference type="Proteomes" id="UP000235388"/>
    </source>
</evidence>
<feature type="compositionally biased region" description="Acidic residues" evidence="1">
    <location>
        <begin position="246"/>
        <end position="260"/>
    </location>
</feature>
<organism evidence="2 3">
    <name type="scientific">Puccinia coronata f. sp. avenae</name>
    <dbReference type="NCBI Taxonomy" id="200324"/>
    <lineage>
        <taxon>Eukaryota</taxon>
        <taxon>Fungi</taxon>
        <taxon>Dikarya</taxon>
        <taxon>Basidiomycota</taxon>
        <taxon>Pucciniomycotina</taxon>
        <taxon>Pucciniomycetes</taxon>
        <taxon>Pucciniales</taxon>
        <taxon>Pucciniaceae</taxon>
        <taxon>Puccinia</taxon>
    </lineage>
</organism>
<dbReference type="Proteomes" id="UP000235388">
    <property type="component" value="Unassembled WGS sequence"/>
</dbReference>
<feature type="compositionally biased region" description="Polar residues" evidence="1">
    <location>
        <begin position="215"/>
        <end position="229"/>
    </location>
</feature>
<dbReference type="OrthoDB" id="2506484at2759"/>
<evidence type="ECO:0000313" key="2">
    <source>
        <dbReference type="EMBL" id="PLW37835.1"/>
    </source>
</evidence>
<feature type="compositionally biased region" description="Polar residues" evidence="1">
    <location>
        <begin position="185"/>
        <end position="195"/>
    </location>
</feature>
<feature type="compositionally biased region" description="Polar residues" evidence="1">
    <location>
        <begin position="236"/>
        <end position="245"/>
    </location>
</feature>
<protein>
    <submittedName>
        <fullName evidence="2">Uncharacterized protein</fullName>
    </submittedName>
</protein>
<accession>A0A2N5UJC5</accession>
<reference evidence="2 3" key="1">
    <citation type="submission" date="2017-11" db="EMBL/GenBank/DDBJ databases">
        <title>De novo assembly and phasing of dikaryotic genomes from two isolates of Puccinia coronata f. sp. avenae, the causal agent of oat crown rust.</title>
        <authorList>
            <person name="Miller M.E."/>
            <person name="Zhang Y."/>
            <person name="Omidvar V."/>
            <person name="Sperschneider J."/>
            <person name="Schwessinger B."/>
            <person name="Raley C."/>
            <person name="Palmer J.M."/>
            <person name="Garnica D."/>
            <person name="Upadhyaya N."/>
            <person name="Rathjen J."/>
            <person name="Taylor J.M."/>
            <person name="Park R.F."/>
            <person name="Dodds P.N."/>
            <person name="Hirsch C.D."/>
            <person name="Kianian S.F."/>
            <person name="Figueroa M."/>
        </authorList>
    </citation>
    <scope>NUCLEOTIDE SEQUENCE [LARGE SCALE GENOMIC DNA]</scope>
    <source>
        <strain evidence="2">12NC29</strain>
    </source>
</reference>